<evidence type="ECO:0000313" key="1">
    <source>
        <dbReference type="EMBL" id="QPT37656.1"/>
    </source>
</evidence>
<gene>
    <name evidence="1" type="ORF">I6G28_06960</name>
</gene>
<reference evidence="1 2" key="1">
    <citation type="submission" date="2020-12" db="EMBL/GenBank/DDBJ databases">
        <title>FDA dAtabase for Regulatory Grade micrObial Sequences (FDA-ARGOS): Supporting development and validation of Infectious Disease Dx tests.</title>
        <authorList>
            <person name="Sproer C."/>
            <person name="Gronow S."/>
            <person name="Severitt S."/>
            <person name="Schroder I."/>
            <person name="Tallon L."/>
            <person name="Sadzewicz L."/>
            <person name="Zhao X."/>
            <person name="Boylan J."/>
            <person name="Ott S."/>
            <person name="Bowen H."/>
            <person name="Vavikolanu K."/>
            <person name="Mehta A."/>
            <person name="Aluvathingal J."/>
            <person name="Nadendla S."/>
            <person name="Lowell S."/>
            <person name="Myers T."/>
            <person name="Yan Y."/>
            <person name="Sichtig H."/>
        </authorList>
    </citation>
    <scope>NUCLEOTIDE SEQUENCE [LARGE SCALE GENOMIC DNA]</scope>
    <source>
        <strain evidence="1 2">FDAARGOS_871</strain>
    </source>
</reference>
<protein>
    <submittedName>
        <fullName evidence="1">Uncharacterized protein</fullName>
    </submittedName>
</protein>
<dbReference type="AlphaFoldDB" id="A0A7T3EVB1"/>
<sequence length="67" mass="7188">MPSERVSDGILFDGDISAAVCPYVVIWRSFCRVLSDFTAVTVTKGGTGGFIVNKAAVVGGLEQYRYP</sequence>
<dbReference type="EMBL" id="CP065726">
    <property type="protein sequence ID" value="QPT37656.1"/>
    <property type="molecule type" value="Genomic_DNA"/>
</dbReference>
<proteinExistence type="predicted"/>
<name>A0A7T3EVB1_NEICI</name>
<dbReference type="GeneID" id="84022147"/>
<dbReference type="RefSeq" id="WP_145960421.1">
    <property type="nucleotide sequence ID" value="NZ_CP065726.1"/>
</dbReference>
<evidence type="ECO:0000313" key="2">
    <source>
        <dbReference type="Proteomes" id="UP000594865"/>
    </source>
</evidence>
<accession>A0A7T3EVB1</accession>
<dbReference type="Proteomes" id="UP000594865">
    <property type="component" value="Chromosome"/>
</dbReference>
<keyword evidence="2" id="KW-1185">Reference proteome</keyword>
<organism evidence="1 2">
    <name type="scientific">Neisseria cinerea</name>
    <dbReference type="NCBI Taxonomy" id="483"/>
    <lineage>
        <taxon>Bacteria</taxon>
        <taxon>Pseudomonadati</taxon>
        <taxon>Pseudomonadota</taxon>
        <taxon>Betaproteobacteria</taxon>
        <taxon>Neisseriales</taxon>
        <taxon>Neisseriaceae</taxon>
        <taxon>Neisseria</taxon>
    </lineage>
</organism>